<dbReference type="EMBL" id="BSTK01000013">
    <property type="protein sequence ID" value="GLY89483.1"/>
    <property type="molecule type" value="Genomic_DNA"/>
</dbReference>
<reference evidence="7" key="1">
    <citation type="submission" date="2023-03" db="EMBL/GenBank/DDBJ databases">
        <title>Actinoallomurus iriomotensis NBRC 103684.</title>
        <authorList>
            <person name="Ichikawa N."/>
            <person name="Sato H."/>
            <person name="Tonouchi N."/>
        </authorList>
    </citation>
    <scope>NUCLEOTIDE SEQUENCE</scope>
    <source>
        <strain evidence="7">NBRC 103684</strain>
    </source>
</reference>
<gene>
    <name evidence="7" type="ORF">Airi02_074120</name>
</gene>
<evidence type="ECO:0000256" key="4">
    <source>
        <dbReference type="ARBA" id="ARBA00023163"/>
    </source>
</evidence>
<dbReference type="AlphaFoldDB" id="A0A9W6VXZ4"/>
<comment type="caution">
    <text evidence="7">The sequence shown here is derived from an EMBL/GenBank/DDBJ whole genome shotgun (WGS) entry which is preliminary data.</text>
</comment>
<dbReference type="InterPro" id="IPR012074">
    <property type="entry name" value="GAF_ANTAR"/>
</dbReference>
<feature type="domain" description="ANTAR" evidence="6">
    <location>
        <begin position="173"/>
        <end position="234"/>
    </location>
</feature>
<evidence type="ECO:0000256" key="5">
    <source>
        <dbReference type="SAM" id="MobiDB-lite"/>
    </source>
</evidence>
<dbReference type="SUPFAM" id="SSF55781">
    <property type="entry name" value="GAF domain-like"/>
    <property type="match status" value="1"/>
</dbReference>
<dbReference type="InterPro" id="IPR003018">
    <property type="entry name" value="GAF"/>
</dbReference>
<evidence type="ECO:0000256" key="2">
    <source>
        <dbReference type="ARBA" id="ARBA00022777"/>
    </source>
</evidence>
<keyword evidence="1" id="KW-0808">Transferase</keyword>
<proteinExistence type="predicted"/>
<dbReference type="Pfam" id="PF03861">
    <property type="entry name" value="ANTAR"/>
    <property type="match status" value="1"/>
</dbReference>
<dbReference type="SMART" id="SM00065">
    <property type="entry name" value="GAF"/>
    <property type="match status" value="1"/>
</dbReference>
<dbReference type="Pfam" id="PF13185">
    <property type="entry name" value="GAF_2"/>
    <property type="match status" value="1"/>
</dbReference>
<evidence type="ECO:0000256" key="1">
    <source>
        <dbReference type="ARBA" id="ARBA00022679"/>
    </source>
</evidence>
<dbReference type="Proteomes" id="UP001165074">
    <property type="component" value="Unassembled WGS sequence"/>
</dbReference>
<keyword evidence="4" id="KW-0804">Transcription</keyword>
<dbReference type="Gene3D" id="1.10.10.10">
    <property type="entry name" value="Winged helix-like DNA-binding domain superfamily/Winged helix DNA-binding domain"/>
    <property type="match status" value="1"/>
</dbReference>
<keyword evidence="3" id="KW-0805">Transcription regulation</keyword>
<dbReference type="PROSITE" id="PS50921">
    <property type="entry name" value="ANTAR"/>
    <property type="match status" value="1"/>
</dbReference>
<dbReference type="GO" id="GO:0016301">
    <property type="term" value="F:kinase activity"/>
    <property type="evidence" value="ECO:0007669"/>
    <property type="project" value="UniProtKB-KW"/>
</dbReference>
<dbReference type="SMART" id="SM01012">
    <property type="entry name" value="ANTAR"/>
    <property type="match status" value="1"/>
</dbReference>
<accession>A0A9W6VXZ4</accession>
<evidence type="ECO:0000256" key="3">
    <source>
        <dbReference type="ARBA" id="ARBA00023015"/>
    </source>
</evidence>
<name>A0A9W6VXZ4_9ACTN</name>
<evidence type="ECO:0000259" key="6">
    <source>
        <dbReference type="PROSITE" id="PS50921"/>
    </source>
</evidence>
<feature type="region of interest" description="Disordered" evidence="5">
    <location>
        <begin position="1"/>
        <end position="21"/>
    </location>
</feature>
<dbReference type="InterPro" id="IPR005561">
    <property type="entry name" value="ANTAR"/>
</dbReference>
<evidence type="ECO:0000313" key="7">
    <source>
        <dbReference type="EMBL" id="GLY89483.1"/>
    </source>
</evidence>
<dbReference type="Gene3D" id="3.30.450.40">
    <property type="match status" value="1"/>
</dbReference>
<dbReference type="GO" id="GO:0003723">
    <property type="term" value="F:RNA binding"/>
    <property type="evidence" value="ECO:0007669"/>
    <property type="project" value="InterPro"/>
</dbReference>
<protein>
    <submittedName>
        <fullName evidence="7">Transcriptional regulator</fullName>
    </submittedName>
</protein>
<dbReference type="SUPFAM" id="SSF52172">
    <property type="entry name" value="CheY-like"/>
    <property type="match status" value="1"/>
</dbReference>
<dbReference type="InterPro" id="IPR036388">
    <property type="entry name" value="WH-like_DNA-bd_sf"/>
</dbReference>
<dbReference type="PIRSF" id="PIRSF036625">
    <property type="entry name" value="GAF_ANTAR"/>
    <property type="match status" value="1"/>
</dbReference>
<organism evidence="7 8">
    <name type="scientific">Actinoallomurus iriomotensis</name>
    <dbReference type="NCBI Taxonomy" id="478107"/>
    <lineage>
        <taxon>Bacteria</taxon>
        <taxon>Bacillati</taxon>
        <taxon>Actinomycetota</taxon>
        <taxon>Actinomycetes</taxon>
        <taxon>Streptosporangiales</taxon>
        <taxon>Thermomonosporaceae</taxon>
        <taxon>Actinoallomurus</taxon>
    </lineage>
</organism>
<dbReference type="InterPro" id="IPR029016">
    <property type="entry name" value="GAF-like_dom_sf"/>
</dbReference>
<sequence length="247" mass="26267">MPGPDQNHGAMPSDEMTPVDGVSHHLAGLARVLEAEDDAALVVQQLLRLAENEIPGTAHAGATMLGQDGASTPLYTGDLVARLDALQYDVGEGPCLDALLTDTVRADDLAYESRWPRFAPVAVARGVRSVLAYRLSVRIGTVGVLSLYSPKPHAFSPAAERVGTSIAACAAIAMATIGERTQLRAALESRDVIGQAKGILMERYRVDAQEAFTLLSASSQHSNVKLRDVAERLAKTGEFTPPPTDRD</sequence>
<dbReference type="InterPro" id="IPR011006">
    <property type="entry name" value="CheY-like_superfamily"/>
</dbReference>
<evidence type="ECO:0000313" key="8">
    <source>
        <dbReference type="Proteomes" id="UP001165074"/>
    </source>
</evidence>
<keyword evidence="2" id="KW-0418">Kinase</keyword>
<keyword evidence="8" id="KW-1185">Reference proteome</keyword>